<dbReference type="InterPro" id="IPR050705">
    <property type="entry name" value="Cytochrome_P450_3A"/>
</dbReference>
<keyword evidence="7" id="KW-0256">Endoplasmic reticulum</keyword>
<dbReference type="Pfam" id="PF00067">
    <property type="entry name" value="p450"/>
    <property type="match status" value="2"/>
</dbReference>
<keyword evidence="12 16" id="KW-0472">Membrane</keyword>
<evidence type="ECO:0000256" key="14">
    <source>
        <dbReference type="PIRSR" id="PIRSR602401-1"/>
    </source>
</evidence>
<dbReference type="Gene3D" id="1.10.630.10">
    <property type="entry name" value="Cytochrome P450"/>
    <property type="match status" value="1"/>
</dbReference>
<evidence type="ECO:0000256" key="5">
    <source>
        <dbReference type="ARBA" id="ARBA00022617"/>
    </source>
</evidence>
<dbReference type="PANTHER" id="PTHR24302:SF15">
    <property type="entry name" value="FATTY-ACID PEROXYGENASE"/>
    <property type="match status" value="1"/>
</dbReference>
<evidence type="ECO:0000256" key="2">
    <source>
        <dbReference type="ARBA" id="ARBA00004174"/>
    </source>
</evidence>
<gene>
    <name evidence="17" type="ORF">JTE90_018707</name>
</gene>
<dbReference type="GO" id="GO:0005789">
    <property type="term" value="C:endoplasmic reticulum membrane"/>
    <property type="evidence" value="ECO:0007669"/>
    <property type="project" value="UniProtKB-SubCell"/>
</dbReference>
<dbReference type="PRINTS" id="PR00463">
    <property type="entry name" value="EP450I"/>
</dbReference>
<evidence type="ECO:0000256" key="11">
    <source>
        <dbReference type="ARBA" id="ARBA00023033"/>
    </source>
</evidence>
<evidence type="ECO:0000256" key="9">
    <source>
        <dbReference type="ARBA" id="ARBA00023002"/>
    </source>
</evidence>
<keyword evidence="5 14" id="KW-0349">Heme</keyword>
<evidence type="ECO:0008006" key="19">
    <source>
        <dbReference type="Google" id="ProtNLM"/>
    </source>
</evidence>
<dbReference type="EMBL" id="JAFNEN010000840">
    <property type="protein sequence ID" value="KAG8176924.1"/>
    <property type="molecule type" value="Genomic_DNA"/>
</dbReference>
<dbReference type="InterPro" id="IPR002401">
    <property type="entry name" value="Cyt_P450_E_grp-I"/>
</dbReference>
<keyword evidence="10 14" id="KW-0408">Iron</keyword>
<comment type="subcellular location">
    <subcellularLocation>
        <location evidence="3">Endoplasmic reticulum membrane</location>
        <topology evidence="3">Peripheral membrane protein</topology>
    </subcellularLocation>
    <subcellularLocation>
        <location evidence="2">Microsome membrane</location>
        <topology evidence="2">Peripheral membrane protein</topology>
    </subcellularLocation>
</comment>
<keyword evidence="9 15" id="KW-0560">Oxidoreductase</keyword>
<evidence type="ECO:0000256" key="10">
    <source>
        <dbReference type="ARBA" id="ARBA00023004"/>
    </source>
</evidence>
<evidence type="ECO:0000256" key="13">
    <source>
        <dbReference type="ARBA" id="ARBA00043906"/>
    </source>
</evidence>
<comment type="caution">
    <text evidence="17">The sequence shown here is derived from an EMBL/GenBank/DDBJ whole genome shotgun (WGS) entry which is preliminary data.</text>
</comment>
<protein>
    <recommendedName>
        <fullName evidence="19">Cytochrome P450</fullName>
    </recommendedName>
</protein>
<evidence type="ECO:0000256" key="3">
    <source>
        <dbReference type="ARBA" id="ARBA00004406"/>
    </source>
</evidence>
<dbReference type="GO" id="GO:0005506">
    <property type="term" value="F:iron ion binding"/>
    <property type="evidence" value="ECO:0007669"/>
    <property type="project" value="InterPro"/>
</dbReference>
<sequence>MLGVEQGSWITAGLVGVVLVLVYRAYFKSNRDFWKSRGIKFVQHKSFFSTIYQFLKKPIHEIEVERYVKYGKIYGHFEGSKPFLSVANPALLRDVLVKDFPTFPSRRVFSTGDATADSILIVMKGGEDWKRIRSIVTPTFSTGKIRRMLSILKDSSKTVVENFKKSSKNGETIDAKRMFGAFTMDVIASTAFSTKIDSHNDPDNPFVAAAKDVFNVKVNWRVILLLLCPKLVQYFKIPVLFPHAISFFRKVTFQIMEERKRTGQTRNDFLQLLIDTAKEVEEDQKLDHQDNGDIASNYNVQDDINPQIFKNVTSKNLSMEELVAQCVTFFIAGYDTTATTLGLASYELALNPSVQDAARREVDDTLKETGGELTYEAVQNMKYLDNVISETLRKYPPVVRLERTCETAYELGDTGLTLPKEVAVTIPVWAMHRDPEIFPNPETFDPERFSPEQRAKRDAFTYMPFGLGPRSCVAMRFALVEMKVCLAHVLAHFIIKTCPDTKIPLDFNSGQGTLQPIGNILKMELRENPTMIH</sequence>
<dbReference type="InterPro" id="IPR001128">
    <property type="entry name" value="Cyt_P450"/>
</dbReference>
<evidence type="ECO:0000256" key="16">
    <source>
        <dbReference type="SAM" id="Phobius"/>
    </source>
</evidence>
<dbReference type="PRINTS" id="PR00385">
    <property type="entry name" value="P450"/>
</dbReference>
<comment type="function">
    <text evidence="13">Cytochromes P450 are a group of heme-thiolate monooxygenases. They oxidize a variety of structurally unrelated compounds, including steroids, fatty acids, and xenobiotics.</text>
</comment>
<accession>A0AAV6TYR7</accession>
<evidence type="ECO:0000256" key="12">
    <source>
        <dbReference type="ARBA" id="ARBA00023136"/>
    </source>
</evidence>
<dbReference type="CDD" id="cd11055">
    <property type="entry name" value="CYP3A-like"/>
    <property type="match status" value="1"/>
</dbReference>
<evidence type="ECO:0000256" key="4">
    <source>
        <dbReference type="ARBA" id="ARBA00010617"/>
    </source>
</evidence>
<evidence type="ECO:0000256" key="6">
    <source>
        <dbReference type="ARBA" id="ARBA00022723"/>
    </source>
</evidence>
<dbReference type="GO" id="GO:0020037">
    <property type="term" value="F:heme binding"/>
    <property type="evidence" value="ECO:0007669"/>
    <property type="project" value="InterPro"/>
</dbReference>
<dbReference type="AlphaFoldDB" id="A0AAV6TYR7"/>
<evidence type="ECO:0000313" key="17">
    <source>
        <dbReference type="EMBL" id="KAG8176924.1"/>
    </source>
</evidence>
<evidence type="ECO:0000256" key="8">
    <source>
        <dbReference type="ARBA" id="ARBA00022848"/>
    </source>
</evidence>
<evidence type="ECO:0000256" key="7">
    <source>
        <dbReference type="ARBA" id="ARBA00022824"/>
    </source>
</evidence>
<dbReference type="PANTHER" id="PTHR24302">
    <property type="entry name" value="CYTOCHROME P450 FAMILY 3"/>
    <property type="match status" value="1"/>
</dbReference>
<evidence type="ECO:0000313" key="18">
    <source>
        <dbReference type="Proteomes" id="UP000827092"/>
    </source>
</evidence>
<comment type="similarity">
    <text evidence="4 15">Belongs to the cytochrome P450 family.</text>
</comment>
<proteinExistence type="inferred from homology"/>
<comment type="cofactor">
    <cofactor evidence="1 14">
        <name>heme</name>
        <dbReference type="ChEBI" id="CHEBI:30413"/>
    </cofactor>
</comment>
<dbReference type="InterPro" id="IPR036396">
    <property type="entry name" value="Cyt_P450_sf"/>
</dbReference>
<keyword evidence="8" id="KW-0492">Microsome</keyword>
<dbReference type="FunFam" id="1.10.630.10:FF:000042">
    <property type="entry name" value="Cytochrome P450"/>
    <property type="match status" value="1"/>
</dbReference>
<keyword evidence="16" id="KW-0812">Transmembrane</keyword>
<name>A0AAV6TYR7_9ARAC</name>
<dbReference type="SUPFAM" id="SSF48264">
    <property type="entry name" value="Cytochrome P450"/>
    <property type="match status" value="1"/>
</dbReference>
<keyword evidence="16" id="KW-1133">Transmembrane helix</keyword>
<reference evidence="17 18" key="1">
    <citation type="journal article" date="2022" name="Nat. Ecol. Evol.">
        <title>A masculinizing supergene underlies an exaggerated male reproductive morph in a spider.</title>
        <authorList>
            <person name="Hendrickx F."/>
            <person name="De Corte Z."/>
            <person name="Sonet G."/>
            <person name="Van Belleghem S.M."/>
            <person name="Kostlbacher S."/>
            <person name="Vangestel C."/>
        </authorList>
    </citation>
    <scope>NUCLEOTIDE SEQUENCE [LARGE SCALE GENOMIC DNA]</scope>
    <source>
        <strain evidence="17">W744_W776</strain>
    </source>
</reference>
<dbReference type="Proteomes" id="UP000827092">
    <property type="component" value="Unassembled WGS sequence"/>
</dbReference>
<evidence type="ECO:0000256" key="1">
    <source>
        <dbReference type="ARBA" id="ARBA00001971"/>
    </source>
</evidence>
<feature type="binding site" description="axial binding residue" evidence="14">
    <location>
        <position position="472"/>
    </location>
    <ligand>
        <name>heme</name>
        <dbReference type="ChEBI" id="CHEBI:30413"/>
    </ligand>
    <ligandPart>
        <name>Fe</name>
        <dbReference type="ChEBI" id="CHEBI:18248"/>
    </ligandPart>
</feature>
<keyword evidence="18" id="KW-1185">Reference proteome</keyword>
<dbReference type="GO" id="GO:0008395">
    <property type="term" value="F:steroid hydroxylase activity"/>
    <property type="evidence" value="ECO:0007669"/>
    <property type="project" value="TreeGrafter"/>
</dbReference>
<evidence type="ECO:0000256" key="15">
    <source>
        <dbReference type="RuleBase" id="RU000461"/>
    </source>
</evidence>
<feature type="transmembrane region" description="Helical" evidence="16">
    <location>
        <begin position="6"/>
        <end position="27"/>
    </location>
</feature>
<dbReference type="PROSITE" id="PS00086">
    <property type="entry name" value="CYTOCHROME_P450"/>
    <property type="match status" value="1"/>
</dbReference>
<keyword evidence="11 15" id="KW-0503">Monooxygenase</keyword>
<organism evidence="17 18">
    <name type="scientific">Oedothorax gibbosus</name>
    <dbReference type="NCBI Taxonomy" id="931172"/>
    <lineage>
        <taxon>Eukaryota</taxon>
        <taxon>Metazoa</taxon>
        <taxon>Ecdysozoa</taxon>
        <taxon>Arthropoda</taxon>
        <taxon>Chelicerata</taxon>
        <taxon>Arachnida</taxon>
        <taxon>Araneae</taxon>
        <taxon>Araneomorphae</taxon>
        <taxon>Entelegynae</taxon>
        <taxon>Araneoidea</taxon>
        <taxon>Linyphiidae</taxon>
        <taxon>Erigoninae</taxon>
        <taxon>Oedothorax</taxon>
    </lineage>
</organism>
<dbReference type="GO" id="GO:0016705">
    <property type="term" value="F:oxidoreductase activity, acting on paired donors, with incorporation or reduction of molecular oxygen"/>
    <property type="evidence" value="ECO:0007669"/>
    <property type="project" value="InterPro"/>
</dbReference>
<keyword evidence="6 14" id="KW-0479">Metal-binding</keyword>
<dbReference type="InterPro" id="IPR017972">
    <property type="entry name" value="Cyt_P450_CS"/>
</dbReference>